<keyword evidence="3" id="KW-0238">DNA-binding</keyword>
<evidence type="ECO:0000256" key="1">
    <source>
        <dbReference type="ARBA" id="ARBA00018672"/>
    </source>
</evidence>
<dbReference type="InterPro" id="IPR001789">
    <property type="entry name" value="Sig_transdc_resp-reg_receiver"/>
</dbReference>
<dbReference type="GO" id="GO:0000160">
    <property type="term" value="P:phosphorelay signal transduction system"/>
    <property type="evidence" value="ECO:0007669"/>
    <property type="project" value="InterPro"/>
</dbReference>
<evidence type="ECO:0000256" key="3">
    <source>
        <dbReference type="ARBA" id="ARBA00023125"/>
    </source>
</evidence>
<evidence type="ECO:0000256" key="2">
    <source>
        <dbReference type="ARBA" id="ARBA00023015"/>
    </source>
</evidence>
<dbReference type="Pfam" id="PF12833">
    <property type="entry name" value="HTH_18"/>
    <property type="match status" value="1"/>
</dbReference>
<evidence type="ECO:0000256" key="4">
    <source>
        <dbReference type="ARBA" id="ARBA00023163"/>
    </source>
</evidence>
<dbReference type="Gene3D" id="3.40.50.2300">
    <property type="match status" value="1"/>
</dbReference>
<dbReference type="SUPFAM" id="SSF46689">
    <property type="entry name" value="Homeodomain-like"/>
    <property type="match status" value="2"/>
</dbReference>
<protein>
    <recommendedName>
        <fullName evidence="1">Stage 0 sporulation protein A homolog</fullName>
    </recommendedName>
</protein>
<dbReference type="GO" id="GO:0003700">
    <property type="term" value="F:DNA-binding transcription factor activity"/>
    <property type="evidence" value="ECO:0007669"/>
    <property type="project" value="InterPro"/>
</dbReference>
<gene>
    <name evidence="9" type="ORF">HMPREF0381_2742</name>
</gene>
<evidence type="ECO:0000256" key="5">
    <source>
        <dbReference type="ARBA" id="ARBA00024867"/>
    </source>
</evidence>
<dbReference type="InterPro" id="IPR009057">
    <property type="entry name" value="Homeodomain-like_sf"/>
</dbReference>
<dbReference type="SUPFAM" id="SSF52172">
    <property type="entry name" value="CheY-like"/>
    <property type="match status" value="1"/>
</dbReference>
<comment type="function">
    <text evidence="5">May play the central regulatory role in sporulation. It may be an element of the effector pathway responsible for the activation of sporulation genes in response to nutritional stress. Spo0A may act in concert with spo0H (a sigma factor) to control the expression of some genes that are critical to the sporulation process.</text>
</comment>
<dbReference type="AlphaFoldDB" id="E6LS07"/>
<dbReference type="InterPro" id="IPR011006">
    <property type="entry name" value="CheY-like_superfamily"/>
</dbReference>
<keyword evidence="4" id="KW-0804">Transcription</keyword>
<keyword evidence="6" id="KW-0597">Phosphoprotein</keyword>
<dbReference type="eggNOG" id="COG2207">
    <property type="taxonomic scope" value="Bacteria"/>
</dbReference>
<dbReference type="SMART" id="SM00448">
    <property type="entry name" value="REC"/>
    <property type="match status" value="1"/>
</dbReference>
<comment type="caution">
    <text evidence="9">The sequence shown here is derived from an EMBL/GenBank/DDBJ whole genome shotgun (WGS) entry which is preliminary data.</text>
</comment>
<dbReference type="PANTHER" id="PTHR43280:SF28">
    <property type="entry name" value="HTH-TYPE TRANSCRIPTIONAL ACTIVATOR RHAS"/>
    <property type="match status" value="1"/>
</dbReference>
<dbReference type="EMBL" id="AEPW01000106">
    <property type="protein sequence ID" value="EFU75384.1"/>
    <property type="molecule type" value="Genomic_DNA"/>
</dbReference>
<dbReference type="Gene3D" id="1.10.10.60">
    <property type="entry name" value="Homeodomain-like"/>
    <property type="match status" value="2"/>
</dbReference>
<dbReference type="HOGENOM" id="CLU_000445_5_0_9"/>
<evidence type="ECO:0000313" key="9">
    <source>
        <dbReference type="EMBL" id="EFU75384.1"/>
    </source>
</evidence>
<dbReference type="eggNOG" id="COG4753">
    <property type="taxonomic scope" value="Bacteria"/>
</dbReference>
<evidence type="ECO:0000259" key="7">
    <source>
        <dbReference type="PROSITE" id="PS01124"/>
    </source>
</evidence>
<dbReference type="PROSITE" id="PS50110">
    <property type="entry name" value="RESPONSE_REGULATORY"/>
    <property type="match status" value="1"/>
</dbReference>
<evidence type="ECO:0000313" key="10">
    <source>
        <dbReference type="Proteomes" id="UP000003434"/>
    </source>
</evidence>
<keyword evidence="2" id="KW-0805">Transcription regulation</keyword>
<evidence type="ECO:0000256" key="6">
    <source>
        <dbReference type="PROSITE-ProRule" id="PRU00169"/>
    </source>
</evidence>
<proteinExistence type="predicted"/>
<dbReference type="InterPro" id="IPR018060">
    <property type="entry name" value="HTH_AraC"/>
</dbReference>
<name>E6LS07_9FIRM</name>
<feature type="domain" description="Response regulatory" evidence="8">
    <location>
        <begin position="17"/>
        <end position="133"/>
    </location>
</feature>
<dbReference type="PROSITE" id="PS01124">
    <property type="entry name" value="HTH_ARAC_FAMILY_2"/>
    <property type="match status" value="1"/>
</dbReference>
<dbReference type="GO" id="GO:0043565">
    <property type="term" value="F:sequence-specific DNA binding"/>
    <property type="evidence" value="ECO:0007669"/>
    <property type="project" value="InterPro"/>
</dbReference>
<organism evidence="9 10">
    <name type="scientific">Lachnoanaerobaculum saburreum DSM 3986</name>
    <dbReference type="NCBI Taxonomy" id="887325"/>
    <lineage>
        <taxon>Bacteria</taxon>
        <taxon>Bacillati</taxon>
        <taxon>Bacillota</taxon>
        <taxon>Clostridia</taxon>
        <taxon>Lachnospirales</taxon>
        <taxon>Lachnospiraceae</taxon>
        <taxon>Lachnoanaerobaculum</taxon>
    </lineage>
</organism>
<feature type="domain" description="HTH araC/xylS-type" evidence="7">
    <location>
        <begin position="425"/>
        <end position="523"/>
    </location>
</feature>
<evidence type="ECO:0000259" key="8">
    <source>
        <dbReference type="PROSITE" id="PS50110"/>
    </source>
</evidence>
<feature type="modified residue" description="4-aspartylphosphate" evidence="6">
    <location>
        <position position="68"/>
    </location>
</feature>
<reference evidence="9 10" key="1">
    <citation type="submission" date="2010-12" db="EMBL/GenBank/DDBJ databases">
        <authorList>
            <person name="Muzny D."/>
            <person name="Qin X."/>
            <person name="Deng J."/>
            <person name="Jiang H."/>
            <person name="Liu Y."/>
            <person name="Qu J."/>
            <person name="Song X.-Z."/>
            <person name="Zhang L."/>
            <person name="Thornton R."/>
            <person name="Coyle M."/>
            <person name="Francisco L."/>
            <person name="Jackson L."/>
            <person name="Javaid M."/>
            <person name="Korchina V."/>
            <person name="Kovar C."/>
            <person name="Mata R."/>
            <person name="Mathew T."/>
            <person name="Ngo R."/>
            <person name="Nguyen L."/>
            <person name="Nguyen N."/>
            <person name="Okwuonu G."/>
            <person name="Ongeri F."/>
            <person name="Pham C."/>
            <person name="Simmons D."/>
            <person name="Wilczek-Boney K."/>
            <person name="Hale W."/>
            <person name="Jakkamsetti A."/>
            <person name="Pham P."/>
            <person name="Ruth R."/>
            <person name="San Lucas F."/>
            <person name="Warren J."/>
            <person name="Zhang J."/>
            <person name="Zhao Z."/>
            <person name="Zhou C."/>
            <person name="Zhu D."/>
            <person name="Lee S."/>
            <person name="Bess C."/>
            <person name="Blankenburg K."/>
            <person name="Forbes L."/>
            <person name="Fu Q."/>
            <person name="Gubbala S."/>
            <person name="Hirani K."/>
            <person name="Jayaseelan J.C."/>
            <person name="Lara F."/>
            <person name="Munidasa M."/>
            <person name="Palculict T."/>
            <person name="Patil S."/>
            <person name="Pu L.-L."/>
            <person name="Saada N."/>
            <person name="Tang L."/>
            <person name="Weissenberger G."/>
            <person name="Zhu Y."/>
            <person name="Hemphill L."/>
            <person name="Shang Y."/>
            <person name="Youmans B."/>
            <person name="Ayvaz T."/>
            <person name="Ross M."/>
            <person name="Santibanez J."/>
            <person name="Aqrawi P."/>
            <person name="Gross S."/>
            <person name="Joshi V."/>
            <person name="Fowler G."/>
            <person name="Nazareth L."/>
            <person name="Reid J."/>
            <person name="Worley K."/>
            <person name="Petrosino J."/>
            <person name="Highlander S."/>
            <person name="Gibbs R."/>
        </authorList>
    </citation>
    <scope>NUCLEOTIDE SEQUENCE [LARGE SCALE GENOMIC DNA]</scope>
    <source>
        <strain evidence="9 10">DSM 3986</strain>
    </source>
</reference>
<dbReference type="Proteomes" id="UP000003434">
    <property type="component" value="Unassembled WGS sequence"/>
</dbReference>
<dbReference type="SMART" id="SM00342">
    <property type="entry name" value="HTH_ARAC"/>
    <property type="match status" value="1"/>
</dbReference>
<dbReference type="PANTHER" id="PTHR43280">
    <property type="entry name" value="ARAC-FAMILY TRANSCRIPTIONAL REGULATOR"/>
    <property type="match status" value="1"/>
</dbReference>
<accession>E6LS07</accession>
<dbReference type="Pfam" id="PF00072">
    <property type="entry name" value="Response_reg"/>
    <property type="match status" value="1"/>
</dbReference>
<sequence length="525" mass="61208">MQIFITKKGELSMKMITLAIVDDDMVSRSSIKKYLENSDRYEIVMEFIDGKGLLDWLKNNSVDILLCDMRMSEMDGVELMRALHLLYEYIPIIAISSFDDFYYVRGSLRNGAANYLLKHELTREYLESVLDKVCDQYNIHPSENRIYKKRGYVALCRNDFETSKIKTLCEQDILDFEFGKIGIIVISPDIKIKSGVNILEFKQDICKVILDMISQILGDKYSYIANITDSYNIVLLVSFGLERSTLIIINTIHSIASRLYRMSVRMLDTTLYIICSDTYESIESAMEAQESIQKKIEDKFYNGANKIIYDAVTAKIKYKDSEFERTFLDQLEFEIQNNINNVKKTVEEIFYKLEEGRYSQVIVRETAEKILELLRVYKLTDATMFDDAKLRMKYFDLFTQYRELVEDFMKKILTDNKKRYSAAIEVVIAYINNNISEDISLEDCAGIANIGYTVLSREFRAETGMRFVEYLNLQRVNKAKSLLIRGSISMKEVVKKSGFRNYNYFFKVFKDITGETPSDFLNKKI</sequence>